<dbReference type="Proteomes" id="UP001152799">
    <property type="component" value="Chromosome 1"/>
</dbReference>
<evidence type="ECO:0000256" key="19">
    <source>
        <dbReference type="PIRSR" id="PIRSR634016-4"/>
    </source>
</evidence>
<evidence type="ECO:0000256" key="6">
    <source>
        <dbReference type="ARBA" id="ARBA00022670"/>
    </source>
</evidence>
<protein>
    <recommendedName>
        <fullName evidence="26">Aminopeptidase</fullName>
    </recommendedName>
</protein>
<dbReference type="PANTHER" id="PTHR11533">
    <property type="entry name" value="PROTEASE M1 ZINC METALLOPROTEASE"/>
    <property type="match status" value="1"/>
</dbReference>
<evidence type="ECO:0000256" key="13">
    <source>
        <dbReference type="ARBA" id="ARBA00023049"/>
    </source>
</evidence>
<feature type="site" description="Transition state stabilizer" evidence="19">
    <location>
        <position position="544"/>
    </location>
</feature>
<dbReference type="Pfam" id="PF11838">
    <property type="entry name" value="ERAP1_C"/>
    <property type="match status" value="1"/>
</dbReference>
<gene>
    <name evidence="24" type="ORF">CEUTPL_LOCUS634</name>
</gene>
<comment type="similarity">
    <text evidence="3">Belongs to the peptidase M1 family.</text>
</comment>
<keyword evidence="9" id="KW-0378">Hydrolase</keyword>
<feature type="binding site" evidence="18">
    <location>
        <position position="481"/>
    </location>
    <ligand>
        <name>Zn(2+)</name>
        <dbReference type="ChEBI" id="CHEBI:29105"/>
        <note>catalytic</note>
    </ligand>
</feature>
<feature type="transmembrane region" description="Helical" evidence="20">
    <location>
        <begin position="88"/>
        <end position="110"/>
    </location>
</feature>
<keyword evidence="13" id="KW-0482">Metalloprotease</keyword>
<dbReference type="Pfam" id="PF17900">
    <property type="entry name" value="Peptidase_M1_N"/>
    <property type="match status" value="1"/>
</dbReference>
<dbReference type="GO" id="GO:0006508">
    <property type="term" value="P:proteolysis"/>
    <property type="evidence" value="ECO:0007669"/>
    <property type="project" value="UniProtKB-KW"/>
</dbReference>
<dbReference type="InterPro" id="IPR001930">
    <property type="entry name" value="Peptidase_M1"/>
</dbReference>
<feature type="domain" description="Aminopeptidase N-like N-terminal" evidence="23">
    <location>
        <begin position="162"/>
        <end position="351"/>
    </location>
</feature>
<keyword evidence="16" id="KW-0449">Lipoprotein</keyword>
<reference evidence="24" key="1">
    <citation type="submission" date="2022-01" db="EMBL/GenBank/DDBJ databases">
        <authorList>
            <person name="King R."/>
        </authorList>
    </citation>
    <scope>NUCLEOTIDE SEQUENCE</scope>
</reference>
<evidence type="ECO:0000313" key="25">
    <source>
        <dbReference type="Proteomes" id="UP001152799"/>
    </source>
</evidence>
<evidence type="ECO:0008006" key="26">
    <source>
        <dbReference type="Google" id="ProtNLM"/>
    </source>
</evidence>
<dbReference type="GO" id="GO:0098552">
    <property type="term" value="C:side of membrane"/>
    <property type="evidence" value="ECO:0007669"/>
    <property type="project" value="UniProtKB-KW"/>
</dbReference>
<dbReference type="FunFam" id="2.60.40.1730:FF:000001">
    <property type="entry name" value="Leucyl-cystinyl aminopeptidase"/>
    <property type="match status" value="1"/>
</dbReference>
<dbReference type="GO" id="GO:0042277">
    <property type="term" value="F:peptide binding"/>
    <property type="evidence" value="ECO:0007669"/>
    <property type="project" value="TreeGrafter"/>
</dbReference>
<dbReference type="InterPro" id="IPR034016">
    <property type="entry name" value="M1_APN-typ"/>
</dbReference>
<dbReference type="GO" id="GO:0005886">
    <property type="term" value="C:plasma membrane"/>
    <property type="evidence" value="ECO:0007669"/>
    <property type="project" value="UniProtKB-SubCell"/>
</dbReference>
<dbReference type="EMBL" id="OU892277">
    <property type="protein sequence ID" value="CAG9759897.1"/>
    <property type="molecule type" value="Genomic_DNA"/>
</dbReference>
<evidence type="ECO:0000256" key="3">
    <source>
        <dbReference type="ARBA" id="ARBA00010136"/>
    </source>
</evidence>
<evidence type="ECO:0000259" key="22">
    <source>
        <dbReference type="Pfam" id="PF11838"/>
    </source>
</evidence>
<dbReference type="PRINTS" id="PR00756">
    <property type="entry name" value="ALADIPTASE"/>
</dbReference>
<dbReference type="GO" id="GO:0005615">
    <property type="term" value="C:extracellular space"/>
    <property type="evidence" value="ECO:0007669"/>
    <property type="project" value="TreeGrafter"/>
</dbReference>
<dbReference type="InterPro" id="IPR050344">
    <property type="entry name" value="Peptidase_M1_aminopeptidases"/>
</dbReference>
<evidence type="ECO:0000256" key="15">
    <source>
        <dbReference type="ARBA" id="ARBA00023180"/>
    </source>
</evidence>
<dbReference type="SUPFAM" id="SSF63737">
    <property type="entry name" value="Leukotriene A4 hydrolase N-terminal domain"/>
    <property type="match status" value="1"/>
</dbReference>
<evidence type="ECO:0000256" key="10">
    <source>
        <dbReference type="ARBA" id="ARBA00022833"/>
    </source>
</evidence>
<dbReference type="GO" id="GO:0043171">
    <property type="term" value="P:peptide catabolic process"/>
    <property type="evidence" value="ECO:0007669"/>
    <property type="project" value="TreeGrafter"/>
</dbReference>
<keyword evidence="8 18" id="KW-0479">Metal-binding</keyword>
<dbReference type="InterPro" id="IPR014782">
    <property type="entry name" value="Peptidase_M1_dom"/>
</dbReference>
<dbReference type="InterPro" id="IPR042097">
    <property type="entry name" value="Aminopeptidase_N-like_N_sf"/>
</dbReference>
<keyword evidence="6" id="KW-0645">Protease</keyword>
<keyword evidence="10 18" id="KW-0862">Zinc</keyword>
<evidence type="ECO:0000256" key="16">
    <source>
        <dbReference type="ARBA" id="ARBA00023288"/>
    </source>
</evidence>
<keyword evidence="14 20" id="KW-0472">Membrane</keyword>
<evidence type="ECO:0000256" key="14">
    <source>
        <dbReference type="ARBA" id="ARBA00023136"/>
    </source>
</evidence>
<evidence type="ECO:0000256" key="7">
    <source>
        <dbReference type="ARBA" id="ARBA00022692"/>
    </source>
</evidence>
<dbReference type="CDD" id="cd09601">
    <property type="entry name" value="M1_APN-Q_like"/>
    <property type="match status" value="1"/>
</dbReference>
<evidence type="ECO:0000256" key="2">
    <source>
        <dbReference type="ARBA" id="ARBA00004609"/>
    </source>
</evidence>
<evidence type="ECO:0000259" key="21">
    <source>
        <dbReference type="Pfam" id="PF01433"/>
    </source>
</evidence>
<dbReference type="SUPFAM" id="SSF55486">
    <property type="entry name" value="Metalloproteases ('zincins'), catalytic domain"/>
    <property type="match status" value="1"/>
</dbReference>
<proteinExistence type="inferred from homology"/>
<evidence type="ECO:0000256" key="18">
    <source>
        <dbReference type="PIRSR" id="PIRSR634016-3"/>
    </source>
</evidence>
<keyword evidence="5" id="KW-0336">GPI-anchor</keyword>
<accession>A0A9N9MGM3</accession>
<feature type="binding site" evidence="18">
    <location>
        <position position="458"/>
    </location>
    <ligand>
        <name>Zn(2+)</name>
        <dbReference type="ChEBI" id="CHEBI:29105"/>
        <note>catalytic</note>
    </ligand>
</feature>
<evidence type="ECO:0000256" key="17">
    <source>
        <dbReference type="PIRSR" id="PIRSR634016-1"/>
    </source>
</evidence>
<dbReference type="PANTHER" id="PTHR11533:SF299">
    <property type="entry name" value="AMINOPEPTIDASE"/>
    <property type="match status" value="1"/>
</dbReference>
<feature type="active site" description="Proton acceptor" evidence="17">
    <location>
        <position position="459"/>
    </location>
</feature>
<keyword evidence="25" id="KW-1185">Reference proteome</keyword>
<keyword evidence="11" id="KW-0735">Signal-anchor</keyword>
<comment type="cofactor">
    <cofactor evidence="18">
        <name>Zn(2+)</name>
        <dbReference type="ChEBI" id="CHEBI:29105"/>
    </cofactor>
    <text evidence="18">Binds 1 zinc ion per subunit.</text>
</comment>
<dbReference type="Gene3D" id="1.10.390.10">
    <property type="entry name" value="Neutral Protease Domain 2"/>
    <property type="match status" value="1"/>
</dbReference>
<dbReference type="InterPro" id="IPR027268">
    <property type="entry name" value="Peptidase_M4/M1_CTD_sf"/>
</dbReference>
<dbReference type="GO" id="GO:0008270">
    <property type="term" value="F:zinc ion binding"/>
    <property type="evidence" value="ECO:0007669"/>
    <property type="project" value="InterPro"/>
</dbReference>
<dbReference type="InterPro" id="IPR024571">
    <property type="entry name" value="ERAP1-like_C_dom"/>
</dbReference>
<keyword evidence="4" id="KW-0031">Aminopeptidase</keyword>
<evidence type="ECO:0000256" key="11">
    <source>
        <dbReference type="ARBA" id="ARBA00022968"/>
    </source>
</evidence>
<keyword evidence="12 20" id="KW-1133">Transmembrane helix</keyword>
<evidence type="ECO:0000256" key="20">
    <source>
        <dbReference type="SAM" id="Phobius"/>
    </source>
</evidence>
<evidence type="ECO:0000256" key="12">
    <source>
        <dbReference type="ARBA" id="ARBA00022989"/>
    </source>
</evidence>
<keyword evidence="15" id="KW-0325">Glycoprotein</keyword>
<dbReference type="GO" id="GO:0005737">
    <property type="term" value="C:cytoplasm"/>
    <property type="evidence" value="ECO:0007669"/>
    <property type="project" value="TreeGrafter"/>
</dbReference>
<evidence type="ECO:0000256" key="8">
    <source>
        <dbReference type="ARBA" id="ARBA00022723"/>
    </source>
</evidence>
<feature type="binding site" evidence="18">
    <location>
        <position position="462"/>
    </location>
    <ligand>
        <name>Zn(2+)</name>
        <dbReference type="ChEBI" id="CHEBI:29105"/>
        <note>catalytic</note>
    </ligand>
</feature>
<dbReference type="FunFam" id="2.60.40.1910:FF:000003">
    <property type="entry name" value="Aminopeptidase"/>
    <property type="match status" value="1"/>
</dbReference>
<evidence type="ECO:0000256" key="9">
    <source>
        <dbReference type="ARBA" id="ARBA00022801"/>
    </source>
</evidence>
<dbReference type="Gene3D" id="1.25.50.20">
    <property type="match status" value="1"/>
</dbReference>
<name>A0A9N9MGM3_9CUCU</name>
<dbReference type="Pfam" id="PF01433">
    <property type="entry name" value="Peptidase_M1"/>
    <property type="match status" value="1"/>
</dbReference>
<dbReference type="AlphaFoldDB" id="A0A9N9MGM3"/>
<feature type="domain" description="ERAP1-like C-terminal" evidence="22">
    <location>
        <begin position="685"/>
        <end position="1001"/>
    </location>
</feature>
<dbReference type="FunFam" id="1.10.390.10:FF:000006">
    <property type="entry name" value="Puromycin-sensitive aminopeptidase"/>
    <property type="match status" value="1"/>
</dbReference>
<evidence type="ECO:0000256" key="5">
    <source>
        <dbReference type="ARBA" id="ARBA00022622"/>
    </source>
</evidence>
<feature type="domain" description="Peptidase M1 membrane alanine aminopeptidase" evidence="21">
    <location>
        <begin position="386"/>
        <end position="605"/>
    </location>
</feature>
<dbReference type="InterPro" id="IPR045357">
    <property type="entry name" value="Aminopeptidase_N-like_N"/>
</dbReference>
<sequence length="1023" mass="117764">MQSNTGPPSRDVIRLEPLGKFKQTQNGNIRSQGTNHAQITHSICQSSPLIHNPCDTGGVAGTDSPTGQPQKKTLYENNGVAACSHNRALCIATIVFALLFTIAIIIAFTGPQSALFTDCTCAGEKPPNYVDEESNLTRTFIPRATNGQIFPWNNVRLPTTLKPSRYNLTIHPNITTLEVRGQISIEFHCEKETNFIILHSHNMTILDKIIQDRRGHNLTIVKMLEYTRGQQLYMEIKEKFKKKHNYTLKIRFNTKLNKEQEGFYISSYTGLDSEKKYLAATHFEPTYARTAFPCFDEPHFKAKFKLTIFRDRFHIALFNTPVVNTDDLGFYMGTGLLRDDFQETVPMSTYLVAFIVCDYTNLRNQTDRGVSVSVYTPPPFKAKARFALDIASRSLDYFEDFFGIPYPLPKLDLVSIPGFLEDAMENWGLITYRETTTSYSSKEPSTSIDQWITTTITHEIVHQWFGNLVTMKWWTDIWLYEGFTTYLQYLGVNNYYLEWKMMDQFILDKTQPAMTLDALVSSHPINVAVHDPYEIKTIFDTISYSKAAAIIHMLSTFLQEDTLQNGLNDYLSTYKYTTAETKDLWNTFSKNANQTLDVKTIMDTWTHQMGFPLVTLTKEGNEIVASQKRFLLSVKTGNDSLLPKSKYDYKWYIPLSFITNNDSEVNNIWMNMTDVRFEVEADLKWIKANINQTGFYRVMYETEMWHSLINILKTNHTIFSAADRANLIDDAFTLCRAGLLNATIPLELSTYLIKEKDYVPWATAIGHFENWARRMSESLPYKLFLNYMRNLLRPISNYVGWKNSDDHVKQLLRAKVLSAAILCELNETVNEAKSIFQKWMVHNKTIDPNLKEAVYSAGIKFGGMTEWQFCWNTYNSSQIPSERRLLLKALGQPRGDPWLLQRYLIETLDKNTIKPEDVKIVLAVVAANPEGKLLAWRHLKAYWPTMHSLFGNSTSMMGSLISAVTAYLSTPYDYYEVTTYFNGMNVESASRALEQSLEIIQLNINWLNKNKEDIYTWLRRKVN</sequence>
<evidence type="ECO:0000256" key="4">
    <source>
        <dbReference type="ARBA" id="ARBA00022438"/>
    </source>
</evidence>
<dbReference type="OrthoDB" id="6750768at2759"/>
<evidence type="ECO:0000313" key="24">
    <source>
        <dbReference type="EMBL" id="CAG9759897.1"/>
    </source>
</evidence>
<keyword evidence="7 20" id="KW-0812">Transmembrane</keyword>
<comment type="subcellular location">
    <subcellularLocation>
        <location evidence="2">Cell membrane</location>
        <topology evidence="2">Lipid-anchor</topology>
        <topology evidence="2">GPI-anchor</topology>
    </subcellularLocation>
    <subcellularLocation>
        <location evidence="1">Membrane</location>
        <topology evidence="1">Single-pass type II membrane protein</topology>
    </subcellularLocation>
</comment>
<evidence type="ECO:0000259" key="23">
    <source>
        <dbReference type="Pfam" id="PF17900"/>
    </source>
</evidence>
<dbReference type="FunFam" id="1.25.50.20:FF:000005">
    <property type="entry name" value="Aminopeptidase N-like protein"/>
    <property type="match status" value="1"/>
</dbReference>
<dbReference type="GO" id="GO:0070006">
    <property type="term" value="F:metalloaminopeptidase activity"/>
    <property type="evidence" value="ECO:0007669"/>
    <property type="project" value="TreeGrafter"/>
</dbReference>
<dbReference type="Gene3D" id="2.60.40.1910">
    <property type="match status" value="1"/>
</dbReference>
<organism evidence="24 25">
    <name type="scientific">Ceutorhynchus assimilis</name>
    <name type="common">cabbage seed weevil</name>
    <dbReference type="NCBI Taxonomy" id="467358"/>
    <lineage>
        <taxon>Eukaryota</taxon>
        <taxon>Metazoa</taxon>
        <taxon>Ecdysozoa</taxon>
        <taxon>Arthropoda</taxon>
        <taxon>Hexapoda</taxon>
        <taxon>Insecta</taxon>
        <taxon>Pterygota</taxon>
        <taxon>Neoptera</taxon>
        <taxon>Endopterygota</taxon>
        <taxon>Coleoptera</taxon>
        <taxon>Polyphaga</taxon>
        <taxon>Cucujiformia</taxon>
        <taxon>Curculionidae</taxon>
        <taxon>Ceutorhynchinae</taxon>
        <taxon>Ceutorhynchus</taxon>
    </lineage>
</organism>
<evidence type="ECO:0000256" key="1">
    <source>
        <dbReference type="ARBA" id="ARBA00004606"/>
    </source>
</evidence>
<dbReference type="Gene3D" id="2.60.40.1730">
    <property type="entry name" value="tricorn interacting facor f3 domain"/>
    <property type="match status" value="1"/>
</dbReference>